<dbReference type="InterPro" id="IPR001667">
    <property type="entry name" value="DDH_dom"/>
</dbReference>
<evidence type="ECO:0000256" key="5">
    <source>
        <dbReference type="ARBA" id="ARBA00023136"/>
    </source>
</evidence>
<comment type="catalytic activity">
    <reaction evidence="6">
        <text>3',3'-c-di-AMP + H2O = 5'-O-phosphonoadenylyl-(3'-&gt;5')-adenosine + H(+)</text>
        <dbReference type="Rhea" id="RHEA:54420"/>
        <dbReference type="ChEBI" id="CHEBI:15377"/>
        <dbReference type="ChEBI" id="CHEBI:15378"/>
        <dbReference type="ChEBI" id="CHEBI:71500"/>
        <dbReference type="ChEBI" id="CHEBI:138171"/>
    </reaction>
</comment>
<keyword evidence="3 8" id="KW-0812">Transmembrane</keyword>
<evidence type="ECO:0000256" key="6">
    <source>
        <dbReference type="PIRNR" id="PIRNR026583"/>
    </source>
</evidence>
<feature type="binding site" evidence="7">
    <location>
        <position position="352"/>
    </location>
    <ligand>
        <name>Mn(2+)</name>
        <dbReference type="ChEBI" id="CHEBI:29035"/>
        <label>1</label>
    </ligand>
</feature>
<dbReference type="PATRIC" id="fig|1395513.3.peg.2019"/>
<dbReference type="Gene3D" id="3.30.450.20">
    <property type="entry name" value="PAS domain"/>
    <property type="match status" value="1"/>
</dbReference>
<dbReference type="eggNOG" id="COG3887">
    <property type="taxonomic scope" value="Bacteria"/>
</dbReference>
<dbReference type="OrthoDB" id="9759476at2"/>
<dbReference type="GO" id="GO:0106409">
    <property type="term" value="F:cyclic-di-AMP phosphodiesterase activity"/>
    <property type="evidence" value="ECO:0007669"/>
    <property type="project" value="RHEA"/>
</dbReference>
<evidence type="ECO:0000313" key="10">
    <source>
        <dbReference type="EMBL" id="EST11953.1"/>
    </source>
</evidence>
<dbReference type="GO" id="GO:0003676">
    <property type="term" value="F:nucleic acid binding"/>
    <property type="evidence" value="ECO:0007669"/>
    <property type="project" value="UniProtKB-UniRule"/>
</dbReference>
<comment type="subcellular location">
    <subcellularLocation>
        <location evidence="1">Cell membrane</location>
        <topology evidence="1">Multi-pass membrane protein</topology>
    </subcellularLocation>
</comment>
<dbReference type="Proteomes" id="UP000018296">
    <property type="component" value="Unassembled WGS sequence"/>
</dbReference>
<feature type="binding site" evidence="7">
    <location>
        <position position="348"/>
    </location>
    <ligand>
        <name>Mn(2+)</name>
        <dbReference type="ChEBI" id="CHEBI:29035"/>
        <label>1</label>
    </ligand>
</feature>
<feature type="binding site" evidence="7">
    <location>
        <position position="502"/>
    </location>
    <ligand>
        <name>Mn(2+)</name>
        <dbReference type="ChEBI" id="CHEBI:29035"/>
        <label>2</label>
    </ligand>
</feature>
<evidence type="ECO:0000259" key="9">
    <source>
        <dbReference type="PROSITE" id="PS50887"/>
    </source>
</evidence>
<reference evidence="10 11" key="1">
    <citation type="journal article" date="2013" name="Genome Announc.">
        <title>Genome Sequence of Sporolactobacillus laevolacticus DSM442, an Efficient Polymer-Grade D-Lactate Producer from Agricultural Waste Cottonseed as a Nitrogen Source.</title>
        <authorList>
            <person name="Wang H."/>
            <person name="Wang L."/>
            <person name="Ju J."/>
            <person name="Yu B."/>
            <person name="Ma Y."/>
        </authorList>
    </citation>
    <scope>NUCLEOTIDE SEQUENCE [LARGE SCALE GENOMIC DNA]</scope>
    <source>
        <strain evidence="10 11">DSM 442</strain>
    </source>
</reference>
<dbReference type="Gene3D" id="3.90.1640.10">
    <property type="entry name" value="inorganic pyrophosphatase (n-terminal core)"/>
    <property type="match status" value="1"/>
</dbReference>
<dbReference type="SMART" id="SM00267">
    <property type="entry name" value="GGDEF"/>
    <property type="match status" value="1"/>
</dbReference>
<dbReference type="GO" id="GO:0046872">
    <property type="term" value="F:metal ion binding"/>
    <property type="evidence" value="ECO:0007669"/>
    <property type="project" value="UniProtKB-KW"/>
</dbReference>
<feature type="transmembrane region" description="Helical" evidence="8">
    <location>
        <begin position="12"/>
        <end position="31"/>
    </location>
</feature>
<evidence type="ECO:0000256" key="4">
    <source>
        <dbReference type="ARBA" id="ARBA00022989"/>
    </source>
</evidence>
<evidence type="ECO:0000256" key="3">
    <source>
        <dbReference type="ARBA" id="ARBA00022692"/>
    </source>
</evidence>
<dbReference type="PROSITE" id="PS50887">
    <property type="entry name" value="GGDEF"/>
    <property type="match status" value="1"/>
</dbReference>
<comment type="similarity">
    <text evidence="6">Belongs to the GdpP/PdeA phosphodiesterase family.</text>
</comment>
<dbReference type="STRING" id="1395513.P343_10025"/>
<dbReference type="FunFam" id="3.90.1640.10:FF:000002">
    <property type="entry name" value="Cyclic-di-AMP phosphodiesterase"/>
    <property type="match status" value="1"/>
</dbReference>
<dbReference type="RefSeq" id="WP_023510258.1">
    <property type="nucleotide sequence ID" value="NZ_AWTC01000008.1"/>
</dbReference>
<keyword evidence="7" id="KW-0464">Manganese</keyword>
<dbReference type="Pfam" id="PF21370">
    <property type="entry name" value="PAS_GdpP"/>
    <property type="match status" value="1"/>
</dbReference>
<dbReference type="PANTHER" id="PTHR47618">
    <property type="entry name" value="BIFUNCTIONAL OLIGORIBONUCLEASE AND PAP PHOSPHATASE NRNA"/>
    <property type="match status" value="1"/>
</dbReference>
<dbReference type="GO" id="GO:0016787">
    <property type="term" value="F:hydrolase activity"/>
    <property type="evidence" value="ECO:0007669"/>
    <property type="project" value="UniProtKB-UniRule"/>
</dbReference>
<evidence type="ECO:0000313" key="11">
    <source>
        <dbReference type="Proteomes" id="UP000018296"/>
    </source>
</evidence>
<dbReference type="InterPro" id="IPR038763">
    <property type="entry name" value="DHH_sf"/>
</dbReference>
<comment type="function">
    <text evidence="6">Has phosphodiesterase (PDE) activity against cyclic-di-AMP (c-di-AMP).</text>
</comment>
<dbReference type="InterPro" id="IPR051319">
    <property type="entry name" value="Oligoribo/pAp-PDE_c-di-AMP_PDE"/>
</dbReference>
<feature type="domain" description="GGDEF" evidence="9">
    <location>
        <begin position="175"/>
        <end position="304"/>
    </location>
</feature>
<proteinExistence type="inferred from homology"/>
<keyword evidence="5 6" id="KW-0472">Membrane</keyword>
<sequence length="659" mass="73646">MANQFKHRWRSDLLIVIGLLFLLFLVFLAFINWMLSIAGLVLLALSALWFLLNERQFDKELIDYVAGLSYRLKKVGNEALLNMPIGILLYDESEQVEWSNPYLNQIAEDEGKTVIGKPLNEISEILSKLIASDKESMIVALNERQYRVRLKRSERLLYFTDITDILEIKKQYYNEKTVLGLIFLDNYDEVTQGLEDQVRSTINNETTTVIKTWATQHGIYLRRTASDRFLAVLNERLLNSIEEEHFSILDKVREITVPLSHIPLTLSIGVGAGTATLEDLGSYAQSALDLGLGRGGDQAVIKRPDGDVRFYGGKSNPVEKRTRVRARVISHALSELMLESDQVMIMGHRAPDLDSIGSCIGILKIAHANGRSAKIIMDQTHNVSGVSKLIAELKKHKNLWSNFITADHAADQVTKKTLMVVVDTHRPSLVVDPPLLASVQRVVVIDHHRRAEEFIKDPVLVYMEPYASSTSELVTELLEYQPNERPLDLIEATAMLGGIAVDTKNFTLRTGFRTFDAASYLRAHGADTILVTKFLCDDLDQFNQRAELIRRTKIYKNNIAIAVGESDQSYDQVLLAQTADTMLMLEGIRTSFVIGRRTDGQIGVSARSLGDLNVQVIMESIGGGGHLNNAATQMADTTIDEATERVTGAIDQYLEGGLS</sequence>
<gene>
    <name evidence="10" type="ORF">P343_10025</name>
</gene>
<dbReference type="InterPro" id="IPR000160">
    <property type="entry name" value="GGDEF_dom"/>
</dbReference>
<dbReference type="InterPro" id="IPR003156">
    <property type="entry name" value="DHHA1_dom"/>
</dbReference>
<dbReference type="InterPro" id="IPR014528">
    <property type="entry name" value="GdpP/PdeA"/>
</dbReference>
<evidence type="ECO:0000256" key="8">
    <source>
        <dbReference type="SAM" id="Phobius"/>
    </source>
</evidence>
<dbReference type="InterPro" id="IPR049553">
    <property type="entry name" value="GdpP-like_PAS"/>
</dbReference>
<dbReference type="SUPFAM" id="SSF64182">
    <property type="entry name" value="DHH phosphoesterases"/>
    <property type="match status" value="1"/>
</dbReference>
<accession>V6IX59</accession>
<evidence type="ECO:0000256" key="1">
    <source>
        <dbReference type="ARBA" id="ARBA00004651"/>
    </source>
</evidence>
<keyword evidence="2 6" id="KW-1003">Cell membrane</keyword>
<evidence type="ECO:0000256" key="2">
    <source>
        <dbReference type="ARBA" id="ARBA00022475"/>
    </source>
</evidence>
<comment type="cofactor">
    <cofactor evidence="7">
        <name>Mn(2+)</name>
        <dbReference type="ChEBI" id="CHEBI:29035"/>
    </cofactor>
    <text evidence="7">For phosphodiesterase activity, probably binds 2 Mn(2+) per subunit.</text>
</comment>
<dbReference type="EMBL" id="AWTC01000008">
    <property type="protein sequence ID" value="EST11953.1"/>
    <property type="molecule type" value="Genomic_DNA"/>
</dbReference>
<feature type="binding site" evidence="7">
    <location>
        <position position="423"/>
    </location>
    <ligand>
        <name>Mn(2+)</name>
        <dbReference type="ChEBI" id="CHEBI:29035"/>
        <label>2</label>
    </ligand>
</feature>
<feature type="binding site" evidence="7">
    <location>
        <position position="354"/>
    </location>
    <ligand>
        <name>Mn(2+)</name>
        <dbReference type="ChEBI" id="CHEBI:29035"/>
        <label>2</label>
    </ligand>
</feature>
<keyword evidence="11" id="KW-1185">Reference proteome</keyword>
<organism evidence="10 11">
    <name type="scientific">Sporolactobacillus laevolacticus DSM 442</name>
    <dbReference type="NCBI Taxonomy" id="1395513"/>
    <lineage>
        <taxon>Bacteria</taxon>
        <taxon>Bacillati</taxon>
        <taxon>Bacillota</taxon>
        <taxon>Bacilli</taxon>
        <taxon>Bacillales</taxon>
        <taxon>Sporolactobacillaceae</taxon>
        <taxon>Sporolactobacillus</taxon>
    </lineage>
</organism>
<keyword evidence="6" id="KW-0378">Hydrolase</keyword>
<comment type="caution">
    <text evidence="10">The sequence shown here is derived from an EMBL/GenBank/DDBJ whole genome shotgun (WGS) entry which is preliminary data.</text>
</comment>
<dbReference type="Pfam" id="PF24898">
    <property type="entry name" value="GGDEF_GdpP"/>
    <property type="match status" value="1"/>
</dbReference>
<feature type="binding site" evidence="7">
    <location>
        <position position="447"/>
    </location>
    <ligand>
        <name>Mn(2+)</name>
        <dbReference type="ChEBI" id="CHEBI:29035"/>
        <label>2</label>
    </ligand>
</feature>
<dbReference type="GO" id="GO:0005886">
    <property type="term" value="C:plasma membrane"/>
    <property type="evidence" value="ECO:0007669"/>
    <property type="project" value="UniProtKB-SubCell"/>
</dbReference>
<dbReference type="Gene3D" id="3.10.310.30">
    <property type="match status" value="1"/>
</dbReference>
<protein>
    <recommendedName>
        <fullName evidence="6">Cyclic-di-AMP phosphodiesterase</fullName>
        <ecNumber evidence="6">3.1.4.-</ecNumber>
    </recommendedName>
</protein>
<evidence type="ECO:0000256" key="7">
    <source>
        <dbReference type="PIRSR" id="PIRSR026583-50"/>
    </source>
</evidence>
<dbReference type="PANTHER" id="PTHR47618:SF2">
    <property type="entry name" value="CYCLIC-DI-AMP PHOSPHODIESTERASE GDPP"/>
    <property type="match status" value="1"/>
</dbReference>
<dbReference type="Pfam" id="PF01368">
    <property type="entry name" value="DHH"/>
    <property type="match status" value="1"/>
</dbReference>
<dbReference type="AlphaFoldDB" id="V6IX59"/>
<dbReference type="PIRSF" id="PIRSF026583">
    <property type="entry name" value="YybT"/>
    <property type="match status" value="1"/>
</dbReference>
<dbReference type="Pfam" id="PF02272">
    <property type="entry name" value="DHHA1"/>
    <property type="match status" value="1"/>
</dbReference>
<keyword evidence="4 8" id="KW-1133">Transmembrane helix</keyword>
<feature type="binding site" evidence="7">
    <location>
        <position position="423"/>
    </location>
    <ligand>
        <name>Mn(2+)</name>
        <dbReference type="ChEBI" id="CHEBI:29035"/>
        <label>1</label>
    </ligand>
</feature>
<keyword evidence="7" id="KW-0479">Metal-binding</keyword>
<name>V6IX59_9BACL</name>
<dbReference type="EC" id="3.1.4.-" evidence="6"/>